<organism evidence="2 3">
    <name type="scientific">Streptomyces acidicola</name>
    <dbReference type="NCBI Taxonomy" id="2596892"/>
    <lineage>
        <taxon>Bacteria</taxon>
        <taxon>Bacillati</taxon>
        <taxon>Actinomycetota</taxon>
        <taxon>Actinomycetes</taxon>
        <taxon>Kitasatosporales</taxon>
        <taxon>Streptomycetaceae</taxon>
        <taxon>Streptomyces</taxon>
    </lineage>
</organism>
<reference evidence="2 3" key="1">
    <citation type="submission" date="2019-09" db="EMBL/GenBank/DDBJ databases">
        <authorList>
            <person name="Duangmal K."/>
            <person name="Teo W.F.A."/>
            <person name="Lipun K."/>
        </authorList>
    </citation>
    <scope>NUCLEOTIDE SEQUENCE [LARGE SCALE GENOMIC DNA]</scope>
    <source>
        <strain evidence="2 3">K1PN6</strain>
    </source>
</reference>
<evidence type="ECO:0000313" key="2">
    <source>
        <dbReference type="EMBL" id="MPY47488.1"/>
    </source>
</evidence>
<dbReference type="SUPFAM" id="SSF54427">
    <property type="entry name" value="NTF2-like"/>
    <property type="match status" value="1"/>
</dbReference>
<accession>A0A5N8WLV3</accession>
<proteinExistence type="predicted"/>
<evidence type="ECO:0000313" key="3">
    <source>
        <dbReference type="Proteomes" id="UP000373149"/>
    </source>
</evidence>
<dbReference type="Pfam" id="PF13577">
    <property type="entry name" value="SnoaL_4"/>
    <property type="match status" value="1"/>
</dbReference>
<evidence type="ECO:0000259" key="1">
    <source>
        <dbReference type="Pfam" id="PF13577"/>
    </source>
</evidence>
<keyword evidence="3" id="KW-1185">Reference proteome</keyword>
<dbReference type="RefSeq" id="WP_152858462.1">
    <property type="nucleotide sequence ID" value="NZ_VMNX01000003.1"/>
</dbReference>
<gene>
    <name evidence="2" type="ORF">FPZ41_02310</name>
</gene>
<dbReference type="AlphaFoldDB" id="A0A5N8WLV3"/>
<dbReference type="CDD" id="cd00531">
    <property type="entry name" value="NTF2_like"/>
    <property type="match status" value="1"/>
</dbReference>
<dbReference type="InterPro" id="IPR037401">
    <property type="entry name" value="SnoaL-like"/>
</dbReference>
<name>A0A5N8WLV3_9ACTN</name>
<sequence length="154" mass="16966">MTGSAPPLDDMARHEITELYARYSYAYDEARPDQLAGLFTADGAFLREGARPVRGTVALADMVRSAAHHSPGIRHLVTNILLRRTAEGAAGTAYVAALRITPEGLRVLAVGRYEDDFARTTQGWRFRSRRFSPFSPDVPVSGTEQLDTTQTTVR</sequence>
<comment type="caution">
    <text evidence="2">The sequence shown here is derived from an EMBL/GenBank/DDBJ whole genome shotgun (WGS) entry which is preliminary data.</text>
</comment>
<protein>
    <submittedName>
        <fullName evidence="2">Nuclear transport factor 2 family protein</fullName>
    </submittedName>
</protein>
<dbReference type="Proteomes" id="UP000373149">
    <property type="component" value="Unassembled WGS sequence"/>
</dbReference>
<dbReference type="EMBL" id="VMNX01000003">
    <property type="protein sequence ID" value="MPY47488.1"/>
    <property type="molecule type" value="Genomic_DNA"/>
</dbReference>
<dbReference type="InterPro" id="IPR032710">
    <property type="entry name" value="NTF2-like_dom_sf"/>
</dbReference>
<dbReference type="Gene3D" id="3.10.450.50">
    <property type="match status" value="1"/>
</dbReference>
<feature type="domain" description="SnoaL-like" evidence="1">
    <location>
        <begin position="12"/>
        <end position="130"/>
    </location>
</feature>